<feature type="non-terminal residue" evidence="1">
    <location>
        <position position="54"/>
    </location>
</feature>
<proteinExistence type="predicted"/>
<feature type="non-terminal residue" evidence="1">
    <location>
        <position position="1"/>
    </location>
</feature>
<keyword evidence="2" id="KW-1185">Reference proteome</keyword>
<dbReference type="AlphaFoldDB" id="A0AAV7LK19"/>
<dbReference type="EMBL" id="JANPWB010000015">
    <property type="protein sequence ID" value="KAJ1091981.1"/>
    <property type="molecule type" value="Genomic_DNA"/>
</dbReference>
<sequence>HHQCLKFCCCILPQAATVSNKSGDRAPSFSPDELEITAGDPVPVKEAVWLSRGT</sequence>
<reference evidence="1" key="1">
    <citation type="journal article" date="2022" name="bioRxiv">
        <title>Sequencing and chromosome-scale assembly of the giantPleurodeles waltlgenome.</title>
        <authorList>
            <person name="Brown T."/>
            <person name="Elewa A."/>
            <person name="Iarovenko S."/>
            <person name="Subramanian E."/>
            <person name="Araus A.J."/>
            <person name="Petzold A."/>
            <person name="Susuki M."/>
            <person name="Suzuki K.-i.T."/>
            <person name="Hayashi T."/>
            <person name="Toyoda A."/>
            <person name="Oliveira C."/>
            <person name="Osipova E."/>
            <person name="Leigh N.D."/>
            <person name="Simon A."/>
            <person name="Yun M.H."/>
        </authorList>
    </citation>
    <scope>NUCLEOTIDE SEQUENCE</scope>
    <source>
        <strain evidence="1">20211129_DDA</strain>
        <tissue evidence="1">Liver</tissue>
    </source>
</reference>
<name>A0AAV7LK19_PLEWA</name>
<accession>A0AAV7LK19</accession>
<evidence type="ECO:0000313" key="2">
    <source>
        <dbReference type="Proteomes" id="UP001066276"/>
    </source>
</evidence>
<organism evidence="1 2">
    <name type="scientific">Pleurodeles waltl</name>
    <name type="common">Iberian ribbed newt</name>
    <dbReference type="NCBI Taxonomy" id="8319"/>
    <lineage>
        <taxon>Eukaryota</taxon>
        <taxon>Metazoa</taxon>
        <taxon>Chordata</taxon>
        <taxon>Craniata</taxon>
        <taxon>Vertebrata</taxon>
        <taxon>Euteleostomi</taxon>
        <taxon>Amphibia</taxon>
        <taxon>Batrachia</taxon>
        <taxon>Caudata</taxon>
        <taxon>Salamandroidea</taxon>
        <taxon>Salamandridae</taxon>
        <taxon>Pleurodelinae</taxon>
        <taxon>Pleurodeles</taxon>
    </lineage>
</organism>
<protein>
    <submittedName>
        <fullName evidence="1">Uncharacterized protein</fullName>
    </submittedName>
</protein>
<evidence type="ECO:0000313" key="1">
    <source>
        <dbReference type="EMBL" id="KAJ1091981.1"/>
    </source>
</evidence>
<comment type="caution">
    <text evidence="1">The sequence shown here is derived from an EMBL/GenBank/DDBJ whole genome shotgun (WGS) entry which is preliminary data.</text>
</comment>
<dbReference type="Proteomes" id="UP001066276">
    <property type="component" value="Chromosome 11"/>
</dbReference>
<gene>
    <name evidence="1" type="ORF">NDU88_005095</name>
</gene>